<evidence type="ECO:0000259" key="2">
    <source>
        <dbReference type="Pfam" id="PF07687"/>
    </source>
</evidence>
<gene>
    <name evidence="3" type="primary">celE</name>
    <name evidence="3" type="ORF">GCM10011340_33960</name>
</gene>
<dbReference type="Proteomes" id="UP000658258">
    <property type="component" value="Unassembled WGS sequence"/>
</dbReference>
<dbReference type="InterPro" id="IPR017439">
    <property type="entry name" value="Amidohydrolase"/>
</dbReference>
<dbReference type="PANTHER" id="PTHR11014:SF169">
    <property type="entry name" value="CLAN MH, FAMILY M20, PEPTIDASE T-LIKE METALLOPEPTIDASE"/>
    <property type="match status" value="1"/>
</dbReference>
<proteinExistence type="predicted"/>
<keyword evidence="1" id="KW-0378">Hydrolase</keyword>
<dbReference type="Gene3D" id="3.30.70.360">
    <property type="match status" value="1"/>
</dbReference>
<dbReference type="Pfam" id="PF07687">
    <property type="entry name" value="M20_dimer"/>
    <property type="match status" value="1"/>
</dbReference>
<reference evidence="4" key="1">
    <citation type="journal article" date="2019" name="Int. J. Syst. Evol. Microbiol.">
        <title>The Global Catalogue of Microorganisms (GCM) 10K type strain sequencing project: providing services to taxonomists for standard genome sequencing and annotation.</title>
        <authorList>
            <consortium name="The Broad Institute Genomics Platform"/>
            <consortium name="The Broad Institute Genome Sequencing Center for Infectious Disease"/>
            <person name="Wu L."/>
            <person name="Ma J."/>
        </authorList>
    </citation>
    <scope>NUCLEOTIDE SEQUENCE [LARGE SCALE GENOMIC DNA]</scope>
    <source>
        <strain evidence="4">CGMCC 1.15111</strain>
    </source>
</reference>
<name>A0ABQ3ICH6_9BACT</name>
<dbReference type="NCBIfam" id="TIGR01891">
    <property type="entry name" value="amidohydrolases"/>
    <property type="match status" value="1"/>
</dbReference>
<dbReference type="InterPro" id="IPR011650">
    <property type="entry name" value="Peptidase_M20_dimer"/>
</dbReference>
<comment type="caution">
    <text evidence="3">The sequence shown here is derived from an EMBL/GenBank/DDBJ whole genome shotgun (WGS) entry which is preliminary data.</text>
</comment>
<feature type="domain" description="Peptidase M20 dimerisation" evidence="2">
    <location>
        <begin position="176"/>
        <end position="274"/>
    </location>
</feature>
<evidence type="ECO:0000256" key="1">
    <source>
        <dbReference type="ARBA" id="ARBA00022801"/>
    </source>
</evidence>
<dbReference type="PIRSF" id="PIRSF005962">
    <property type="entry name" value="Pept_M20D_amidohydro"/>
    <property type="match status" value="1"/>
</dbReference>
<keyword evidence="4" id="KW-1185">Reference proteome</keyword>
<dbReference type="PANTHER" id="PTHR11014">
    <property type="entry name" value="PEPTIDASE M20 FAMILY MEMBER"/>
    <property type="match status" value="1"/>
</dbReference>
<protein>
    <submittedName>
        <fullName evidence="3">Peptidase M20</fullName>
    </submittedName>
</protein>
<dbReference type="SUPFAM" id="SSF55031">
    <property type="entry name" value="Bacterial exopeptidase dimerisation domain"/>
    <property type="match status" value="1"/>
</dbReference>
<dbReference type="RefSeq" id="WP_189631502.1">
    <property type="nucleotide sequence ID" value="NZ_BNAG01000005.1"/>
</dbReference>
<dbReference type="Gene3D" id="3.40.630.10">
    <property type="entry name" value="Zn peptidases"/>
    <property type="match status" value="1"/>
</dbReference>
<evidence type="ECO:0000313" key="3">
    <source>
        <dbReference type="EMBL" id="GHE74553.1"/>
    </source>
</evidence>
<dbReference type="EMBL" id="BNAG01000005">
    <property type="protein sequence ID" value="GHE74553.1"/>
    <property type="molecule type" value="Genomic_DNA"/>
</dbReference>
<dbReference type="Pfam" id="PF01546">
    <property type="entry name" value="Peptidase_M20"/>
    <property type="match status" value="1"/>
</dbReference>
<dbReference type="InterPro" id="IPR002933">
    <property type="entry name" value="Peptidase_M20"/>
</dbReference>
<accession>A0ABQ3ICH6</accession>
<organism evidence="3 4">
    <name type="scientific">Roseivirga thermotolerans</name>
    <dbReference type="NCBI Taxonomy" id="1758176"/>
    <lineage>
        <taxon>Bacteria</taxon>
        <taxon>Pseudomonadati</taxon>
        <taxon>Bacteroidota</taxon>
        <taxon>Cytophagia</taxon>
        <taxon>Cytophagales</taxon>
        <taxon>Roseivirgaceae</taxon>
        <taxon>Roseivirga</taxon>
    </lineage>
</organism>
<dbReference type="SUPFAM" id="SSF53187">
    <property type="entry name" value="Zn-dependent exopeptidases"/>
    <property type="match status" value="1"/>
</dbReference>
<sequence>MLKLNAIQKRHWLHQHPELSGNERETARQIVDWLRPLKPTQLMAPIGGRSVWAIWDSGKPGRHIMFRAELDALPIEEESVIEYASVNKGISHKCGHDGHMAILLELACRIVSEGIEKGKVSLMFQSAEETGQGAGRVVSDPLFKENRPDEAFALHNLPGYPLHTILSKGGVFCAASIGLKLLFKGHTSHASEPEKGKNPAQAIGQFIVCLPERVRQLGLHSHTFYTITHINLGDESFGVSAGEGEVWMTIRSLSNNEMRGLLQAIESQANELAHQQSLVLEVSKHESFLATTNHKEQEEVIRQACQQLGLEVRTLPEPNLWSEDFGVFLDEVPGALLGLGSGEGCFPLHHPFYDFPDEIINTGARLFWQILINRL</sequence>
<evidence type="ECO:0000313" key="4">
    <source>
        <dbReference type="Proteomes" id="UP000658258"/>
    </source>
</evidence>
<dbReference type="InterPro" id="IPR036264">
    <property type="entry name" value="Bact_exopeptidase_dim_dom"/>
</dbReference>